<dbReference type="Proteomes" id="UP000011668">
    <property type="component" value="Unassembled WGS sequence"/>
</dbReference>
<keyword evidence="2" id="KW-1185">Reference proteome</keyword>
<name>L8X770_THACA</name>
<evidence type="ECO:0000313" key="1">
    <source>
        <dbReference type="EMBL" id="ELU44947.1"/>
    </source>
</evidence>
<accession>L8X770</accession>
<dbReference type="AlphaFoldDB" id="L8X770"/>
<proteinExistence type="predicted"/>
<dbReference type="EMBL" id="AFRT01000239">
    <property type="protein sequence ID" value="ELU44947.1"/>
    <property type="molecule type" value="Genomic_DNA"/>
</dbReference>
<sequence length="152" mass="16546">MAVRASPSSLYLRYSSRSPHFFPGHSLPSSTDCVTGGLMSTSGGGLKNVHIQATCGGVSLSRACGCATRPQIFGFERRSRGGRLSIGKLSNRIKGRGHFVIVTISPFLGVERTSTTYGPRFEPRRAICLLPLQQQQHHHQLHPHACVKQHAT</sequence>
<protein>
    <submittedName>
        <fullName evidence="1">Uncharacterized protein</fullName>
    </submittedName>
</protein>
<comment type="caution">
    <text evidence="1">The sequence shown here is derived from an EMBL/GenBank/DDBJ whole genome shotgun (WGS) entry which is preliminary data.</text>
</comment>
<gene>
    <name evidence="1" type="ORF">AG1IA_01028</name>
</gene>
<organism evidence="1 2">
    <name type="scientific">Thanatephorus cucumeris (strain AG1-IA)</name>
    <name type="common">Rice sheath blight fungus</name>
    <name type="synonym">Rhizoctonia solani</name>
    <dbReference type="NCBI Taxonomy" id="983506"/>
    <lineage>
        <taxon>Eukaryota</taxon>
        <taxon>Fungi</taxon>
        <taxon>Dikarya</taxon>
        <taxon>Basidiomycota</taxon>
        <taxon>Agaricomycotina</taxon>
        <taxon>Agaricomycetes</taxon>
        <taxon>Cantharellales</taxon>
        <taxon>Ceratobasidiaceae</taxon>
        <taxon>Rhizoctonia</taxon>
        <taxon>Rhizoctonia solani AG-1</taxon>
    </lineage>
</organism>
<evidence type="ECO:0000313" key="2">
    <source>
        <dbReference type="Proteomes" id="UP000011668"/>
    </source>
</evidence>
<reference evidence="1 2" key="1">
    <citation type="journal article" date="2013" name="Nat. Commun.">
        <title>The evolution and pathogenic mechanisms of the rice sheath blight pathogen.</title>
        <authorList>
            <person name="Zheng A."/>
            <person name="Lin R."/>
            <person name="Xu L."/>
            <person name="Qin P."/>
            <person name="Tang C."/>
            <person name="Ai P."/>
            <person name="Zhang D."/>
            <person name="Liu Y."/>
            <person name="Sun Z."/>
            <person name="Feng H."/>
            <person name="Wang Y."/>
            <person name="Chen Y."/>
            <person name="Liang X."/>
            <person name="Fu R."/>
            <person name="Li Q."/>
            <person name="Zhang J."/>
            <person name="Yu X."/>
            <person name="Xie Z."/>
            <person name="Ding L."/>
            <person name="Guan P."/>
            <person name="Tang J."/>
            <person name="Liang Y."/>
            <person name="Wang S."/>
            <person name="Deng Q."/>
            <person name="Li S."/>
            <person name="Zhu J."/>
            <person name="Wang L."/>
            <person name="Liu H."/>
            <person name="Li P."/>
        </authorList>
    </citation>
    <scope>NUCLEOTIDE SEQUENCE [LARGE SCALE GENOMIC DNA]</scope>
    <source>
        <strain evidence="2">AG-1 IA</strain>
    </source>
</reference>
<dbReference type="HOGENOM" id="CLU_1723562_0_0_1"/>